<evidence type="ECO:0000313" key="1">
    <source>
        <dbReference type="EMBL" id="RZC67860.1"/>
    </source>
</evidence>
<name>A0A4Y7K689_PAPSO</name>
<keyword evidence="2" id="KW-1185">Reference proteome</keyword>
<dbReference type="EMBL" id="CM010720">
    <property type="protein sequence ID" value="RZC67860.1"/>
    <property type="molecule type" value="Genomic_DNA"/>
</dbReference>
<organism evidence="1 2">
    <name type="scientific">Papaver somniferum</name>
    <name type="common">Opium poppy</name>
    <dbReference type="NCBI Taxonomy" id="3469"/>
    <lineage>
        <taxon>Eukaryota</taxon>
        <taxon>Viridiplantae</taxon>
        <taxon>Streptophyta</taxon>
        <taxon>Embryophyta</taxon>
        <taxon>Tracheophyta</taxon>
        <taxon>Spermatophyta</taxon>
        <taxon>Magnoliopsida</taxon>
        <taxon>Ranunculales</taxon>
        <taxon>Papaveraceae</taxon>
        <taxon>Papaveroideae</taxon>
        <taxon>Papaver</taxon>
    </lineage>
</organism>
<gene>
    <name evidence="1" type="ORF">C5167_011558</name>
</gene>
<evidence type="ECO:0000313" key="2">
    <source>
        <dbReference type="Proteomes" id="UP000316621"/>
    </source>
</evidence>
<sequence length="111" mass="13101">MTPRLCNSMLDYFGNWPHGKGIWEKSSKDFQRKKIDCRPGLNWGILNRSYCATLEFNLNRASRDDATIFYHRDNPVYPLVSRLREDKSEAVTTKYKDKAQGVVVECKRKYY</sequence>
<dbReference type="Proteomes" id="UP000316621">
    <property type="component" value="Chromosome 6"/>
</dbReference>
<dbReference type="AlphaFoldDB" id="A0A4Y7K689"/>
<reference evidence="1 2" key="1">
    <citation type="journal article" date="2018" name="Science">
        <title>The opium poppy genome and morphinan production.</title>
        <authorList>
            <person name="Guo L."/>
            <person name="Winzer T."/>
            <person name="Yang X."/>
            <person name="Li Y."/>
            <person name="Ning Z."/>
            <person name="He Z."/>
            <person name="Teodor R."/>
            <person name="Lu Y."/>
            <person name="Bowser T.A."/>
            <person name="Graham I.A."/>
            <person name="Ye K."/>
        </authorList>
    </citation>
    <scope>NUCLEOTIDE SEQUENCE [LARGE SCALE GENOMIC DNA]</scope>
    <source>
        <strain evidence="2">cv. HN1</strain>
        <tissue evidence="1">Leaves</tissue>
    </source>
</reference>
<dbReference type="Gramene" id="RZC67860">
    <property type="protein sequence ID" value="RZC67860"/>
    <property type="gene ID" value="C5167_011558"/>
</dbReference>
<proteinExistence type="predicted"/>
<protein>
    <submittedName>
        <fullName evidence="1">Uncharacterized protein</fullName>
    </submittedName>
</protein>
<accession>A0A4Y7K689</accession>